<name>A0ABZ1LLU4_9ACTN</name>
<gene>
    <name evidence="3" type="ORF">OG814_10110</name>
</gene>
<keyword evidence="2" id="KW-1133">Transmembrane helix</keyword>
<reference evidence="3 4" key="1">
    <citation type="submission" date="2022-10" db="EMBL/GenBank/DDBJ databases">
        <title>The complete genomes of actinobacterial strains from the NBC collection.</title>
        <authorList>
            <person name="Joergensen T.S."/>
            <person name="Alvarez Arevalo M."/>
            <person name="Sterndorff E.B."/>
            <person name="Faurdal D."/>
            <person name="Vuksanovic O."/>
            <person name="Mourched A.-S."/>
            <person name="Charusanti P."/>
            <person name="Shaw S."/>
            <person name="Blin K."/>
            <person name="Weber T."/>
        </authorList>
    </citation>
    <scope>NUCLEOTIDE SEQUENCE [LARGE SCALE GENOMIC DNA]</scope>
    <source>
        <strain evidence="3 4">NBC_00123</strain>
    </source>
</reference>
<sequence length="307" mass="30693">MRHRPETDRNEPEEGEGGKRRIDLSVAQVSGSALAAVIAAKLASTLGVYGTILGAGVISVIATCGGPLFQHLFRRTGEQVRDVTVAAKPKARQVPLAPGPRDDRTLMLGTVRAPAPVEEYDGEHGEEFGAATTHGTRVRGWRRPAIAAALVFGVTMGGITTYELVSGQDFSGKQGTTTFGSVVRGGGSPAQDAPPAEEKDSAPSPSGSADGTGRPADGTTTPSTGGTPTPGGEGTGQNGTATPSPEPTPSDSTGGEPTPTPTPTGPTTEPTAPTAPTQDPTTGTGGPRTPSASAPAEAGNGADAVAE</sequence>
<feature type="compositionally biased region" description="Low complexity" evidence="1">
    <location>
        <begin position="218"/>
        <end position="227"/>
    </location>
</feature>
<organism evidence="3 4">
    <name type="scientific">Streptomyces zaomyceticus</name>
    <dbReference type="NCBI Taxonomy" id="68286"/>
    <lineage>
        <taxon>Bacteria</taxon>
        <taxon>Bacillati</taxon>
        <taxon>Actinomycetota</taxon>
        <taxon>Actinomycetes</taxon>
        <taxon>Kitasatosporales</taxon>
        <taxon>Streptomycetaceae</taxon>
        <taxon>Streptomyces</taxon>
    </lineage>
</organism>
<feature type="compositionally biased region" description="Polar residues" evidence="1">
    <location>
        <begin position="169"/>
        <end position="180"/>
    </location>
</feature>
<proteinExistence type="predicted"/>
<keyword evidence="4" id="KW-1185">Reference proteome</keyword>
<feature type="compositionally biased region" description="Gly residues" evidence="1">
    <location>
        <begin position="228"/>
        <end position="237"/>
    </location>
</feature>
<feature type="compositionally biased region" description="Low complexity" evidence="1">
    <location>
        <begin position="265"/>
        <end position="290"/>
    </location>
</feature>
<feature type="region of interest" description="Disordered" evidence="1">
    <location>
        <begin position="169"/>
        <end position="307"/>
    </location>
</feature>
<keyword evidence="2" id="KW-0812">Transmembrane</keyword>
<accession>A0ABZ1LLU4</accession>
<evidence type="ECO:0000313" key="3">
    <source>
        <dbReference type="EMBL" id="WTR75362.1"/>
    </source>
</evidence>
<evidence type="ECO:0000313" key="4">
    <source>
        <dbReference type="Proteomes" id="UP001622594"/>
    </source>
</evidence>
<dbReference type="EMBL" id="CP108188">
    <property type="protein sequence ID" value="WTR75362.1"/>
    <property type="molecule type" value="Genomic_DNA"/>
</dbReference>
<feature type="transmembrane region" description="Helical" evidence="2">
    <location>
        <begin position="46"/>
        <end position="69"/>
    </location>
</feature>
<protein>
    <submittedName>
        <fullName evidence="3">Uncharacterized protein</fullName>
    </submittedName>
</protein>
<evidence type="ECO:0000256" key="2">
    <source>
        <dbReference type="SAM" id="Phobius"/>
    </source>
</evidence>
<dbReference type="Proteomes" id="UP001622594">
    <property type="component" value="Chromosome"/>
</dbReference>
<feature type="region of interest" description="Disordered" evidence="1">
    <location>
        <begin position="1"/>
        <end position="20"/>
    </location>
</feature>
<evidence type="ECO:0000256" key="1">
    <source>
        <dbReference type="SAM" id="MobiDB-lite"/>
    </source>
</evidence>
<keyword evidence="2" id="KW-0472">Membrane</keyword>
<feature type="compositionally biased region" description="Low complexity" evidence="1">
    <location>
        <begin position="238"/>
        <end position="257"/>
    </location>
</feature>